<evidence type="ECO:0000256" key="2">
    <source>
        <dbReference type="SAM" id="SignalP"/>
    </source>
</evidence>
<feature type="signal peptide" evidence="2">
    <location>
        <begin position="1"/>
        <end position="17"/>
    </location>
</feature>
<feature type="chain" id="PRO_5001754378" description="PiggyBac transposable element-derived protein domain-containing protein" evidence="2">
    <location>
        <begin position="18"/>
        <end position="95"/>
    </location>
</feature>
<sequence length="95" mass="10897">MWYFLRLISVAVFGIHSHPDKRQWNLIYSERKAKKGSAEVISMLDTMCPPPELRDDPLYIVPDEHDQEEVAAKKKSRPQKVCSSEEAAVREAAEV</sequence>
<feature type="region of interest" description="Disordered" evidence="1">
    <location>
        <begin position="70"/>
        <end position="95"/>
    </location>
</feature>
<reference evidence="3 4" key="1">
    <citation type="submission" date="2013-11" db="EMBL/GenBank/DDBJ databases">
        <title>The Genome Sequence of Phytophthora parasitica P1976.</title>
        <authorList>
            <consortium name="The Broad Institute Genomics Platform"/>
            <person name="Russ C."/>
            <person name="Tyler B."/>
            <person name="Panabieres F."/>
            <person name="Shan W."/>
            <person name="Tripathy S."/>
            <person name="Grunwald N."/>
            <person name="Machado M."/>
            <person name="Johnson C.S."/>
            <person name="Walker B."/>
            <person name="Young S."/>
            <person name="Zeng Q."/>
            <person name="Gargeya S."/>
            <person name="Fitzgerald M."/>
            <person name="Haas B."/>
            <person name="Abouelleil A."/>
            <person name="Allen A.W."/>
            <person name="Alvarado L."/>
            <person name="Arachchi H.M."/>
            <person name="Berlin A.M."/>
            <person name="Chapman S.B."/>
            <person name="Gainer-Dewar J."/>
            <person name="Goldberg J."/>
            <person name="Griggs A."/>
            <person name="Gujja S."/>
            <person name="Hansen M."/>
            <person name="Howarth C."/>
            <person name="Imamovic A."/>
            <person name="Ireland A."/>
            <person name="Larimer J."/>
            <person name="McCowan C."/>
            <person name="Murphy C."/>
            <person name="Pearson M."/>
            <person name="Poon T.W."/>
            <person name="Priest M."/>
            <person name="Roberts A."/>
            <person name="Saif S."/>
            <person name="Shea T."/>
            <person name="Sisk P."/>
            <person name="Sykes S."/>
            <person name="Wortman J."/>
            <person name="Nusbaum C."/>
            <person name="Birren B."/>
        </authorList>
    </citation>
    <scope>NUCLEOTIDE SEQUENCE [LARGE SCALE GENOMIC DNA]</scope>
    <source>
        <strain evidence="3 4">P1976</strain>
    </source>
</reference>
<evidence type="ECO:0000313" key="4">
    <source>
        <dbReference type="Proteomes" id="UP000028582"/>
    </source>
</evidence>
<name>A0A081AQV5_PHYNI</name>
<proteinExistence type="predicted"/>
<evidence type="ECO:0000313" key="3">
    <source>
        <dbReference type="EMBL" id="ETO81266.1"/>
    </source>
</evidence>
<gene>
    <name evidence="3" type="ORF">F444_04390</name>
</gene>
<protein>
    <recommendedName>
        <fullName evidence="5">PiggyBac transposable element-derived protein domain-containing protein</fullName>
    </recommendedName>
</protein>
<organism evidence="3 4">
    <name type="scientific">Phytophthora nicotianae P1976</name>
    <dbReference type="NCBI Taxonomy" id="1317066"/>
    <lineage>
        <taxon>Eukaryota</taxon>
        <taxon>Sar</taxon>
        <taxon>Stramenopiles</taxon>
        <taxon>Oomycota</taxon>
        <taxon>Peronosporomycetes</taxon>
        <taxon>Peronosporales</taxon>
        <taxon>Peronosporaceae</taxon>
        <taxon>Phytophthora</taxon>
    </lineage>
</organism>
<comment type="caution">
    <text evidence="3">The sequence shown here is derived from an EMBL/GenBank/DDBJ whole genome shotgun (WGS) entry which is preliminary data.</text>
</comment>
<evidence type="ECO:0008006" key="5">
    <source>
        <dbReference type="Google" id="ProtNLM"/>
    </source>
</evidence>
<keyword evidence="2" id="KW-0732">Signal</keyword>
<accession>A0A081AQV5</accession>
<dbReference type="OrthoDB" id="166031at2759"/>
<evidence type="ECO:0000256" key="1">
    <source>
        <dbReference type="SAM" id="MobiDB-lite"/>
    </source>
</evidence>
<dbReference type="EMBL" id="ANJA01000880">
    <property type="protein sequence ID" value="ETO81266.1"/>
    <property type="molecule type" value="Genomic_DNA"/>
</dbReference>
<dbReference type="Proteomes" id="UP000028582">
    <property type="component" value="Unassembled WGS sequence"/>
</dbReference>
<dbReference type="AlphaFoldDB" id="A0A081AQV5"/>